<evidence type="ECO:0000313" key="2">
    <source>
        <dbReference type="Proteomes" id="UP000284178"/>
    </source>
</evidence>
<accession>A0A412FW11</accession>
<organism evidence="1 2">
    <name type="scientific">Holdemania filiformis</name>
    <dbReference type="NCBI Taxonomy" id="61171"/>
    <lineage>
        <taxon>Bacteria</taxon>
        <taxon>Bacillati</taxon>
        <taxon>Bacillota</taxon>
        <taxon>Erysipelotrichia</taxon>
        <taxon>Erysipelotrichales</taxon>
        <taxon>Erysipelotrichaceae</taxon>
        <taxon>Holdemania</taxon>
    </lineage>
</organism>
<protein>
    <submittedName>
        <fullName evidence="1">Pyridoxamine 5'-phosphate oxidase</fullName>
    </submittedName>
</protein>
<dbReference type="Proteomes" id="UP000284178">
    <property type="component" value="Unassembled WGS sequence"/>
</dbReference>
<dbReference type="AlphaFoldDB" id="A0A412FW11"/>
<dbReference type="RefSeq" id="WP_117895420.1">
    <property type="nucleotide sequence ID" value="NZ_CABJCV010000015.1"/>
</dbReference>
<gene>
    <name evidence="1" type="ORF">DWY25_11990</name>
</gene>
<dbReference type="Gene3D" id="2.30.110.10">
    <property type="entry name" value="Electron Transport, Fmn-binding Protein, Chain A"/>
    <property type="match status" value="1"/>
</dbReference>
<comment type="caution">
    <text evidence="1">The sequence shown here is derived from an EMBL/GenBank/DDBJ whole genome shotgun (WGS) entry which is preliminary data.</text>
</comment>
<name>A0A412FW11_9FIRM</name>
<proteinExistence type="predicted"/>
<dbReference type="InterPro" id="IPR012349">
    <property type="entry name" value="Split_barrel_FMN-bd"/>
</dbReference>
<dbReference type="EMBL" id="QRUP01000015">
    <property type="protein sequence ID" value="RGR72370.1"/>
    <property type="molecule type" value="Genomic_DNA"/>
</dbReference>
<keyword evidence="2" id="KW-1185">Reference proteome</keyword>
<sequence>MIRNPEQTIGKLADNAGYAVCSFIDEQGYPETQTLPQPLRREGIREFLFDIDPTAFALTPLTGSCPASLYFMDQRFYRGVCLKGWLMLGDEREEILEDAGGNEKETTETTELKKRVILKFTAESGRYYSHFQSSDFPVSEEKM</sequence>
<reference evidence="1 2" key="1">
    <citation type="submission" date="2018-08" db="EMBL/GenBank/DDBJ databases">
        <title>A genome reference for cultivated species of the human gut microbiota.</title>
        <authorList>
            <person name="Zou Y."/>
            <person name="Xue W."/>
            <person name="Luo G."/>
        </authorList>
    </citation>
    <scope>NUCLEOTIDE SEQUENCE [LARGE SCALE GENOMIC DNA]</scope>
    <source>
        <strain evidence="1 2">AF24-29</strain>
    </source>
</reference>
<dbReference type="GeneID" id="83016114"/>
<evidence type="ECO:0000313" key="1">
    <source>
        <dbReference type="EMBL" id="RGR72370.1"/>
    </source>
</evidence>